<reference evidence="4 5" key="1">
    <citation type="submission" date="2019-05" db="EMBL/GenBank/DDBJ databases">
        <authorList>
            <person name="Zhou X."/>
        </authorList>
    </citation>
    <scope>NUCLEOTIDE SEQUENCE [LARGE SCALE GENOMIC DNA]</scope>
    <source>
        <strain evidence="4 5">DSM 432</strain>
    </source>
</reference>
<dbReference type="Pfam" id="PF05170">
    <property type="entry name" value="AsmA"/>
    <property type="match status" value="1"/>
</dbReference>
<evidence type="ECO:0000259" key="3">
    <source>
        <dbReference type="Pfam" id="PF05170"/>
    </source>
</evidence>
<dbReference type="InterPro" id="IPR007844">
    <property type="entry name" value="AsmA"/>
</dbReference>
<dbReference type="GO" id="GO:0090313">
    <property type="term" value="P:regulation of protein targeting to membrane"/>
    <property type="evidence" value="ECO:0007669"/>
    <property type="project" value="TreeGrafter"/>
</dbReference>
<dbReference type="GO" id="GO:0005886">
    <property type="term" value="C:plasma membrane"/>
    <property type="evidence" value="ECO:0007669"/>
    <property type="project" value="TreeGrafter"/>
</dbReference>
<accession>A0A6C1KEI1</accession>
<keyword evidence="2" id="KW-1133">Transmembrane helix</keyword>
<feature type="compositionally biased region" description="Basic residues" evidence="1">
    <location>
        <begin position="1"/>
        <end position="12"/>
    </location>
</feature>
<comment type="caution">
    <text evidence="4">The sequence shown here is derived from an EMBL/GenBank/DDBJ whole genome shotgun (WGS) entry which is preliminary data.</text>
</comment>
<dbReference type="AlphaFoldDB" id="A0A6C1KEI1"/>
<keyword evidence="2" id="KW-0812">Transmembrane</keyword>
<evidence type="ECO:0000313" key="4">
    <source>
        <dbReference type="EMBL" id="TLX42688.1"/>
    </source>
</evidence>
<dbReference type="EMBL" id="VAUP01000028">
    <property type="protein sequence ID" value="TLX42688.1"/>
    <property type="molecule type" value="Genomic_DNA"/>
</dbReference>
<feature type="transmembrane region" description="Helical" evidence="2">
    <location>
        <begin position="59"/>
        <end position="84"/>
    </location>
</feature>
<keyword evidence="2" id="KW-0472">Membrane</keyword>
<protein>
    <submittedName>
        <fullName evidence="4">AsmA family protein</fullName>
    </submittedName>
</protein>
<feature type="region of interest" description="Disordered" evidence="1">
    <location>
        <begin position="670"/>
        <end position="690"/>
    </location>
</feature>
<dbReference type="Proteomes" id="UP000305131">
    <property type="component" value="Unassembled WGS sequence"/>
</dbReference>
<evidence type="ECO:0000256" key="1">
    <source>
        <dbReference type="SAM" id="MobiDB-lite"/>
    </source>
</evidence>
<dbReference type="PANTHER" id="PTHR30441:SF4">
    <property type="entry name" value="PROTEIN ASMA"/>
    <property type="match status" value="1"/>
</dbReference>
<name>A0A6C1KEI1_XANAU</name>
<feature type="domain" description="AsmA" evidence="3">
    <location>
        <begin position="382"/>
        <end position="577"/>
    </location>
</feature>
<evidence type="ECO:0000256" key="2">
    <source>
        <dbReference type="SAM" id="Phobius"/>
    </source>
</evidence>
<proteinExistence type="predicted"/>
<organism evidence="4 5">
    <name type="scientific">Xanthobacter autotrophicus</name>
    <dbReference type="NCBI Taxonomy" id="280"/>
    <lineage>
        <taxon>Bacteria</taxon>
        <taxon>Pseudomonadati</taxon>
        <taxon>Pseudomonadota</taxon>
        <taxon>Alphaproteobacteria</taxon>
        <taxon>Hyphomicrobiales</taxon>
        <taxon>Xanthobacteraceae</taxon>
        <taxon>Xanthobacter</taxon>
    </lineage>
</organism>
<evidence type="ECO:0000313" key="5">
    <source>
        <dbReference type="Proteomes" id="UP000305131"/>
    </source>
</evidence>
<dbReference type="InterPro" id="IPR052894">
    <property type="entry name" value="AsmA-related"/>
</dbReference>
<dbReference type="OrthoDB" id="5439561at2"/>
<dbReference type="PANTHER" id="PTHR30441">
    <property type="entry name" value="DUF748 DOMAIN-CONTAINING PROTEIN"/>
    <property type="match status" value="1"/>
</dbReference>
<sequence length="690" mass="71175">MAVRVGRARPSRSHQSDTEGLDGSPSYRGRRCRMRAAPFAIGAIKIFMLRFGHNARRAGVVAAIVFGAVTAVLLAAMAALPLVVPSAELRRIAVSALAGSTGQKVAILGEPALRLFPSPRLVLGKVSFPLPSGQSLDAENVVTRFDIWHLLAGRVEVDDVIVEHPTLVLTGEGLTPALAVAPVFAAAHWPGLRIVDGTIAWRSEGGLTRELVSGLTAALDRVADGRGLALAAFFDWRDERVTVTLTLDDAAGFIDGTPAAARMVLASNGSEARFQGRAALGSKPVVTGTLSAEADSLRGLLDWAGIEPPTRGGLGPFDLSTQLTLEDGALSLTDASVELDGNRGDGAFLLKLVQGRPVLQGTVAADRITLTPYGGIHLTADDGRNWGRTPIDLSVLDGFDLDLRLSAGRVVAGETTLNTVAASAVLTGGRLVMVLGEATGWGGLLRASLSLAPGAPDPARSYGRATGAEVRLEAEATDVDLGRTLEDIAGMRRIEGTGTLQVEVSGAGGNVVEIARTLTGNASISAGSGYLAGLDVAQVLQRIERRPLSATSDARGGRTAFTDLSGRIAIADGVGTVEEMQLQGKQVRLGMEGSISIAERSLDLAGHASLVLSGGKTAGGKPTGGVDLPFSVRGPWDTPMVMADPLSLIERSGAALPLLEAVKGRAGTAAAEPAMDGVTGRKAAPTPPAN</sequence>
<feature type="region of interest" description="Disordered" evidence="1">
    <location>
        <begin position="1"/>
        <end position="27"/>
    </location>
</feature>
<gene>
    <name evidence="4" type="ORF">FBQ73_13755</name>
</gene>